<name>A0AAE3JI23_9SPIR</name>
<protein>
    <submittedName>
        <fullName evidence="1">Uncharacterized protein</fullName>
    </submittedName>
</protein>
<dbReference type="Proteomes" id="UP001198163">
    <property type="component" value="Unassembled WGS sequence"/>
</dbReference>
<evidence type="ECO:0000313" key="1">
    <source>
        <dbReference type="EMBL" id="MCD1654612.1"/>
    </source>
</evidence>
<comment type="caution">
    <text evidence="1">The sequence shown here is derived from an EMBL/GenBank/DDBJ whole genome shotgun (WGS) entry which is preliminary data.</text>
</comment>
<reference evidence="1" key="1">
    <citation type="submission" date="2021-08" db="EMBL/GenBank/DDBJ databases">
        <title>Comparative analyses of Brucepasteria parasyntrophica and Teretinema zuelzerae.</title>
        <authorList>
            <person name="Song Y."/>
            <person name="Brune A."/>
        </authorList>
    </citation>
    <scope>NUCLEOTIDE SEQUENCE</scope>
    <source>
        <strain evidence="1">DSM 1903</strain>
    </source>
</reference>
<keyword evidence="2" id="KW-1185">Reference proteome</keyword>
<dbReference type="AlphaFoldDB" id="A0AAE3JI23"/>
<dbReference type="RefSeq" id="WP_230755028.1">
    <property type="nucleotide sequence ID" value="NZ_JAINWA010000003.1"/>
</dbReference>
<sequence>MGLISHAASIDTATDKSTEPLKKKNGLLRKIVESSVFDNFDAIFSAVLRKADAEKAGIYVVTDVSRSLIISEGFDLTTINRFYPDPKIFGLSEPINNEWIQIDPKKDSSLFQGFFSSHEWSGLESLLVFHLSQITDAHVFIIFCSSSLSIQRKTLKIPLEDDLVSQLCNCINQNPHFFDMLLEGSTCGLPKKAGKDRLNSAVNAGMTSTLLKIDLSRLFVSEENLFRDSRSLSLYRLLLMNISRIAGSTNIMVVKKSLEIRISLFSSQKIDSELYKNRFLQNLHRNFGIQRISKLDFEFSDSVADMEKIYGYLYGDA</sequence>
<organism evidence="1 2">
    <name type="scientific">Teretinema zuelzerae</name>
    <dbReference type="NCBI Taxonomy" id="156"/>
    <lineage>
        <taxon>Bacteria</taxon>
        <taxon>Pseudomonadati</taxon>
        <taxon>Spirochaetota</taxon>
        <taxon>Spirochaetia</taxon>
        <taxon>Spirochaetales</taxon>
        <taxon>Treponemataceae</taxon>
        <taxon>Teretinema</taxon>
    </lineage>
</organism>
<dbReference type="EMBL" id="JAINWA010000003">
    <property type="protein sequence ID" value="MCD1654612.1"/>
    <property type="molecule type" value="Genomic_DNA"/>
</dbReference>
<gene>
    <name evidence="1" type="ORF">K7J14_07830</name>
</gene>
<evidence type="ECO:0000313" key="2">
    <source>
        <dbReference type="Proteomes" id="UP001198163"/>
    </source>
</evidence>
<accession>A0AAE3JI23</accession>
<proteinExistence type="predicted"/>